<dbReference type="Gene3D" id="1.25.40.20">
    <property type="entry name" value="Ankyrin repeat-containing domain"/>
    <property type="match status" value="2"/>
</dbReference>
<comment type="caution">
    <text evidence="4">The sequence shown here is derived from an EMBL/GenBank/DDBJ whole genome shotgun (WGS) entry which is preliminary data.</text>
</comment>
<evidence type="ECO:0000256" key="2">
    <source>
        <dbReference type="ARBA" id="ARBA00023043"/>
    </source>
</evidence>
<keyword evidence="2 3" id="KW-0040">ANK repeat</keyword>
<keyword evidence="1" id="KW-0677">Repeat</keyword>
<keyword evidence="5" id="KW-1185">Reference proteome</keyword>
<dbReference type="PROSITE" id="PS50088">
    <property type="entry name" value="ANK_REPEAT"/>
    <property type="match status" value="3"/>
</dbReference>
<dbReference type="PROSITE" id="PS50297">
    <property type="entry name" value="ANK_REP_REGION"/>
    <property type="match status" value="3"/>
</dbReference>
<accession>A0ABR4JIU0</accession>
<sequence length="291" mass="32224">MEEAFRFVLSKGCFPLLEDLEAVSVWEAAIGGRNRLNSEILHLVLETIRDGNGEYHDAIHPVTHLFRLGSKSNEAILTAMLSDRHLDFNKADETGQTLLHKAILHDNEGVGQLLLESGADINARDGDGRTALYYAAENQDSKAVQMLLEASAKILTRKILRKSPLTACLFSDCLFMSQGWTPIDEFLTIMRDIIQQLVKYGADPNQSYQRRAIIHEILNNQALAHSVHAVQILLDLAAEPDMIDRHGMSPLHYAALSGDIRTVPRLLVGGADLNAKNKRGMTLAQLAERPG</sequence>
<dbReference type="EMBL" id="JBFXLU010000126">
    <property type="protein sequence ID" value="KAL2839962.1"/>
    <property type="molecule type" value="Genomic_DNA"/>
</dbReference>
<dbReference type="PANTHER" id="PTHR24198:SF165">
    <property type="entry name" value="ANKYRIN REPEAT-CONTAINING PROTEIN-RELATED"/>
    <property type="match status" value="1"/>
</dbReference>
<dbReference type="InterPro" id="IPR036770">
    <property type="entry name" value="Ankyrin_rpt-contain_sf"/>
</dbReference>
<gene>
    <name evidence="4" type="ORF">BJY01DRAFT_250229</name>
</gene>
<dbReference type="Pfam" id="PF12796">
    <property type="entry name" value="Ank_2"/>
    <property type="match status" value="2"/>
</dbReference>
<dbReference type="SUPFAM" id="SSF48403">
    <property type="entry name" value="Ankyrin repeat"/>
    <property type="match status" value="1"/>
</dbReference>
<dbReference type="InterPro" id="IPR002110">
    <property type="entry name" value="Ankyrin_rpt"/>
</dbReference>
<evidence type="ECO:0000256" key="3">
    <source>
        <dbReference type="PROSITE-ProRule" id="PRU00023"/>
    </source>
</evidence>
<feature type="repeat" description="ANK" evidence="3">
    <location>
        <begin position="94"/>
        <end position="126"/>
    </location>
</feature>
<evidence type="ECO:0000313" key="4">
    <source>
        <dbReference type="EMBL" id="KAL2839962.1"/>
    </source>
</evidence>
<dbReference type="SMART" id="SM00248">
    <property type="entry name" value="ANK"/>
    <property type="match status" value="4"/>
</dbReference>
<feature type="repeat" description="ANK" evidence="3">
    <location>
        <begin position="246"/>
        <end position="278"/>
    </location>
</feature>
<feature type="repeat" description="ANK" evidence="3">
    <location>
        <begin position="127"/>
        <end position="159"/>
    </location>
</feature>
<evidence type="ECO:0000256" key="1">
    <source>
        <dbReference type="ARBA" id="ARBA00022737"/>
    </source>
</evidence>
<evidence type="ECO:0000313" key="5">
    <source>
        <dbReference type="Proteomes" id="UP001610446"/>
    </source>
</evidence>
<name>A0ABR4JIU0_9EURO</name>
<protein>
    <submittedName>
        <fullName evidence="4">Ankyrin repeat-containing domain protein</fullName>
    </submittedName>
</protein>
<proteinExistence type="predicted"/>
<dbReference type="PANTHER" id="PTHR24198">
    <property type="entry name" value="ANKYRIN REPEAT AND PROTEIN KINASE DOMAIN-CONTAINING PROTEIN"/>
    <property type="match status" value="1"/>
</dbReference>
<reference evidence="4 5" key="1">
    <citation type="submission" date="2024-07" db="EMBL/GenBank/DDBJ databases">
        <title>Section-level genome sequencing and comparative genomics of Aspergillus sections Usti and Cavernicolus.</title>
        <authorList>
            <consortium name="Lawrence Berkeley National Laboratory"/>
            <person name="Nybo J.L."/>
            <person name="Vesth T.C."/>
            <person name="Theobald S."/>
            <person name="Frisvad J.C."/>
            <person name="Larsen T.O."/>
            <person name="Kjaerboelling I."/>
            <person name="Rothschild-Mancinelli K."/>
            <person name="Lyhne E.K."/>
            <person name="Kogle M.E."/>
            <person name="Barry K."/>
            <person name="Clum A."/>
            <person name="Na H."/>
            <person name="Ledsgaard L."/>
            <person name="Lin J."/>
            <person name="Lipzen A."/>
            <person name="Kuo A."/>
            <person name="Riley R."/>
            <person name="Mondo S."/>
            <person name="Labutti K."/>
            <person name="Haridas S."/>
            <person name="Pangalinan J."/>
            <person name="Salamov A.A."/>
            <person name="Simmons B.A."/>
            <person name="Magnuson J.K."/>
            <person name="Chen J."/>
            <person name="Drula E."/>
            <person name="Henrissat B."/>
            <person name="Wiebenga A."/>
            <person name="Lubbers R.J."/>
            <person name="Gomes A.C."/>
            <person name="Makela M.R."/>
            <person name="Stajich J."/>
            <person name="Grigoriev I.V."/>
            <person name="Mortensen U.H."/>
            <person name="De Vries R.P."/>
            <person name="Baker S.E."/>
            <person name="Andersen M.R."/>
        </authorList>
    </citation>
    <scope>NUCLEOTIDE SEQUENCE [LARGE SCALE GENOMIC DNA]</scope>
    <source>
        <strain evidence="4 5">CBS 123904</strain>
    </source>
</reference>
<organism evidence="4 5">
    <name type="scientific">Aspergillus pseudoustus</name>
    <dbReference type="NCBI Taxonomy" id="1810923"/>
    <lineage>
        <taxon>Eukaryota</taxon>
        <taxon>Fungi</taxon>
        <taxon>Dikarya</taxon>
        <taxon>Ascomycota</taxon>
        <taxon>Pezizomycotina</taxon>
        <taxon>Eurotiomycetes</taxon>
        <taxon>Eurotiomycetidae</taxon>
        <taxon>Eurotiales</taxon>
        <taxon>Aspergillaceae</taxon>
        <taxon>Aspergillus</taxon>
        <taxon>Aspergillus subgen. Nidulantes</taxon>
    </lineage>
</organism>
<dbReference type="Proteomes" id="UP001610446">
    <property type="component" value="Unassembled WGS sequence"/>
</dbReference>